<dbReference type="PANTHER" id="PTHR42866:SF1">
    <property type="entry name" value="SPORE COAT POLYSACCHARIDE BIOSYNTHESIS PROTEIN SPSF"/>
    <property type="match status" value="1"/>
</dbReference>
<accession>A0A9D9DQL6</accession>
<evidence type="ECO:0000313" key="2">
    <source>
        <dbReference type="Proteomes" id="UP000823612"/>
    </source>
</evidence>
<organism evidence="1 2">
    <name type="scientific">Candidatus Pullibacteroides excrementavium</name>
    <dbReference type="NCBI Taxonomy" id="2840905"/>
    <lineage>
        <taxon>Bacteria</taxon>
        <taxon>Pseudomonadati</taxon>
        <taxon>Bacteroidota</taxon>
        <taxon>Bacteroidia</taxon>
        <taxon>Bacteroidales</taxon>
        <taxon>Candidatus Pullibacteroides</taxon>
    </lineage>
</organism>
<dbReference type="InterPro" id="IPR003329">
    <property type="entry name" value="Cytidylyl_trans"/>
</dbReference>
<evidence type="ECO:0000313" key="1">
    <source>
        <dbReference type="EMBL" id="MBO8432242.1"/>
    </source>
</evidence>
<gene>
    <name evidence="1" type="ORF">IAB08_02960</name>
</gene>
<protein>
    <recommendedName>
        <fullName evidence="3">Acylneuraminate cytidylyltransferase</fullName>
    </recommendedName>
</protein>
<dbReference type="GO" id="GO:0005829">
    <property type="term" value="C:cytosol"/>
    <property type="evidence" value="ECO:0007669"/>
    <property type="project" value="TreeGrafter"/>
</dbReference>
<dbReference type="Proteomes" id="UP000823612">
    <property type="component" value="Unassembled WGS sequence"/>
</dbReference>
<dbReference type="InterPro" id="IPR029044">
    <property type="entry name" value="Nucleotide-diphossugar_trans"/>
</dbReference>
<dbReference type="PANTHER" id="PTHR42866">
    <property type="entry name" value="3-DEOXY-MANNO-OCTULOSONATE CYTIDYLYLTRANSFERASE"/>
    <property type="match status" value="1"/>
</dbReference>
<name>A0A9D9DQL6_9BACT</name>
<dbReference type="AlphaFoldDB" id="A0A9D9DQL6"/>
<evidence type="ECO:0008006" key="3">
    <source>
        <dbReference type="Google" id="ProtNLM"/>
    </source>
</evidence>
<reference evidence="1" key="2">
    <citation type="journal article" date="2021" name="PeerJ">
        <title>Extensive microbial diversity within the chicken gut microbiome revealed by metagenomics and culture.</title>
        <authorList>
            <person name="Gilroy R."/>
            <person name="Ravi A."/>
            <person name="Getino M."/>
            <person name="Pursley I."/>
            <person name="Horton D.L."/>
            <person name="Alikhan N.F."/>
            <person name="Baker D."/>
            <person name="Gharbi K."/>
            <person name="Hall N."/>
            <person name="Watson M."/>
            <person name="Adriaenssens E.M."/>
            <person name="Foster-Nyarko E."/>
            <person name="Jarju S."/>
            <person name="Secka A."/>
            <person name="Antonio M."/>
            <person name="Oren A."/>
            <person name="Chaudhuri R.R."/>
            <person name="La Ragione R."/>
            <person name="Hildebrand F."/>
            <person name="Pallen M.J."/>
        </authorList>
    </citation>
    <scope>NUCLEOTIDE SEQUENCE</scope>
    <source>
        <strain evidence="1">2889</strain>
    </source>
</reference>
<reference evidence="1" key="1">
    <citation type="submission" date="2020-10" db="EMBL/GenBank/DDBJ databases">
        <authorList>
            <person name="Gilroy R."/>
        </authorList>
    </citation>
    <scope>NUCLEOTIDE SEQUENCE</scope>
    <source>
        <strain evidence="1">2889</strain>
    </source>
</reference>
<dbReference type="Pfam" id="PF02348">
    <property type="entry name" value="CTP_transf_3"/>
    <property type="match status" value="1"/>
</dbReference>
<proteinExistence type="predicted"/>
<sequence length="239" mass="27573">MDYMVNTLCIVQARLTSSRLPNKVLLELGRTGLSLLEHVNLRLQQARLIDKIVFAIPDAVSNDSLESFLRLHGIECFRGSEDDVLDRFYQCALVYHPHMVVRATCDNPFVDWELADSLISFLGDADYAYCSAAPLGTSVEVFSMDALIRGNKEAVDMKYREHVCPYFRDNRDKFVCKDYRCKPLSYRLTVDEADDFKLVNLLYKDLYKGTPISNRILYQYLEEHPSLALINRDVLQKRV</sequence>
<dbReference type="Gene3D" id="3.90.550.10">
    <property type="entry name" value="Spore Coat Polysaccharide Biosynthesis Protein SpsA, Chain A"/>
    <property type="match status" value="1"/>
</dbReference>
<dbReference type="EMBL" id="JADIMZ010000037">
    <property type="protein sequence ID" value="MBO8432242.1"/>
    <property type="molecule type" value="Genomic_DNA"/>
</dbReference>
<dbReference type="SUPFAM" id="SSF53448">
    <property type="entry name" value="Nucleotide-diphospho-sugar transferases"/>
    <property type="match status" value="1"/>
</dbReference>
<comment type="caution">
    <text evidence="1">The sequence shown here is derived from an EMBL/GenBank/DDBJ whole genome shotgun (WGS) entry which is preliminary data.</text>
</comment>